<gene>
    <name evidence="4" type="ORF">NAV_LOCUS63</name>
</gene>
<feature type="chain" id="PRO_5019849858" description="Carboxylesterase type B domain-containing protein" evidence="2">
    <location>
        <begin position="18"/>
        <end position="618"/>
    </location>
</feature>
<evidence type="ECO:0000313" key="5">
    <source>
        <dbReference type="Proteomes" id="UP000276991"/>
    </source>
</evidence>
<dbReference type="Gene3D" id="3.40.50.1820">
    <property type="entry name" value="alpha/beta hydrolase"/>
    <property type="match status" value="1"/>
</dbReference>
<proteinExistence type="inferred from homology"/>
<keyword evidence="2" id="KW-0732">Signal</keyword>
<dbReference type="AlphaFoldDB" id="A0A498S1T9"/>
<dbReference type="InterPro" id="IPR029058">
    <property type="entry name" value="AB_hydrolase_fold"/>
</dbReference>
<dbReference type="PANTHER" id="PTHR43903">
    <property type="entry name" value="NEUROLIGIN"/>
    <property type="match status" value="1"/>
</dbReference>
<feature type="domain" description="Carboxylesterase type B" evidence="3">
    <location>
        <begin position="42"/>
        <end position="512"/>
    </location>
</feature>
<keyword evidence="5" id="KW-1185">Reference proteome</keyword>
<protein>
    <recommendedName>
        <fullName evidence="3">Carboxylesterase type B domain-containing protein</fullName>
    </recommendedName>
</protein>
<evidence type="ECO:0000259" key="3">
    <source>
        <dbReference type="Pfam" id="PF00135"/>
    </source>
</evidence>
<feature type="signal peptide" evidence="2">
    <location>
        <begin position="1"/>
        <end position="17"/>
    </location>
</feature>
<dbReference type="STRING" id="6277.A0A498S1T9"/>
<dbReference type="EMBL" id="UPTC01000003">
    <property type="protein sequence ID" value="VBB25233.1"/>
    <property type="molecule type" value="Genomic_DNA"/>
</dbReference>
<dbReference type="SUPFAM" id="SSF53474">
    <property type="entry name" value="alpha/beta-Hydrolases"/>
    <property type="match status" value="1"/>
</dbReference>
<evidence type="ECO:0000256" key="1">
    <source>
        <dbReference type="ARBA" id="ARBA00005964"/>
    </source>
</evidence>
<dbReference type="Proteomes" id="UP000276991">
    <property type="component" value="Unassembled WGS sequence"/>
</dbReference>
<dbReference type="InterPro" id="IPR051093">
    <property type="entry name" value="Neuroligin/BSAL"/>
</dbReference>
<dbReference type="OrthoDB" id="6846267at2759"/>
<dbReference type="InterPro" id="IPR002018">
    <property type="entry name" value="CarbesteraseB"/>
</dbReference>
<dbReference type="Pfam" id="PF00135">
    <property type="entry name" value="COesterase"/>
    <property type="match status" value="1"/>
</dbReference>
<evidence type="ECO:0000313" key="4">
    <source>
        <dbReference type="EMBL" id="VBB25233.1"/>
    </source>
</evidence>
<reference evidence="4 5" key="1">
    <citation type="submission" date="2018-08" db="EMBL/GenBank/DDBJ databases">
        <authorList>
            <person name="Laetsch R D."/>
            <person name="Stevens L."/>
            <person name="Kumar S."/>
            <person name="Blaxter L. M."/>
        </authorList>
    </citation>
    <scope>NUCLEOTIDE SEQUENCE [LARGE SCALE GENOMIC DNA]</scope>
</reference>
<name>A0A498S1T9_ACAVI</name>
<evidence type="ECO:0000256" key="2">
    <source>
        <dbReference type="SAM" id="SignalP"/>
    </source>
</evidence>
<sequence length="618" mass="70276">MRITHILSMYLLHVTFGSVTEESITMQNKSSSAETSIPTDVQPIRQTTHGEILGYFMKLNGTFAEVYEAVPYAQPPIGSLRFEATKSLIAWNKTRNCGKGQMVQCVQFGQYSNKDDGIEDCLYATIVIPHKKTEPVTGSASVYSIESIVKNFASESIIFVAINYRLGPLGFLTVSHRYLHGNYGLDDQIEAIRWIRANARNFDGNLNNIVVGGMGAGAACARLFNGVILRSGSSISPWAVRSAFTENYSARLIDYSGCGYNRTLGMLHTVECLKKMPVGKLQKAWKYIAKFAATIIDNENYLMGSSYFTPTTDPYRIEESVIPGDPMSILVQNPRIPLLIGVTNAEVVYMMNADTSINNLYVGNKEWNLSYIIPSYLHANYKQVQKAVEYQYLPDYPQNLNEAERRDVILNILSDLYFIAPAAREALLYARKNCTVYAYIFEYENAQLLSSARKTGIQRGASHGNDCSFIFNNPTLSNSSLKRVEWNDDDRKIIQQLVSQMANFIRKRNLSDDGFERFRTIYRVATPVNNRNVNTRVDFYSNVTEFWHEIIPAIEQLHIEPHYRVLLQPCTMCQYPYKIPFYIILTVLVDFDNDWSTKRLYPSSTARKTEANVCYRTR</sequence>
<organism evidence="4 5">
    <name type="scientific">Acanthocheilonema viteae</name>
    <name type="common">Filarial nematode worm</name>
    <name type="synonym">Dipetalonema viteae</name>
    <dbReference type="NCBI Taxonomy" id="6277"/>
    <lineage>
        <taxon>Eukaryota</taxon>
        <taxon>Metazoa</taxon>
        <taxon>Ecdysozoa</taxon>
        <taxon>Nematoda</taxon>
        <taxon>Chromadorea</taxon>
        <taxon>Rhabditida</taxon>
        <taxon>Spirurina</taxon>
        <taxon>Spiruromorpha</taxon>
        <taxon>Filarioidea</taxon>
        <taxon>Onchocercidae</taxon>
        <taxon>Acanthocheilonema</taxon>
    </lineage>
</organism>
<comment type="similarity">
    <text evidence="1">Belongs to the type-B carboxylesterase/lipase family.</text>
</comment>
<accession>A0A498S1T9</accession>